<feature type="domain" description="Tyrosinase copper-binding" evidence="3">
    <location>
        <begin position="67"/>
        <end position="84"/>
    </location>
</feature>
<evidence type="ECO:0000313" key="5">
    <source>
        <dbReference type="EMBL" id="MDW5592713.1"/>
    </source>
</evidence>
<gene>
    <name evidence="5" type="ORF">R7226_00090</name>
</gene>
<comment type="caution">
    <text evidence="5">The sequence shown here is derived from an EMBL/GenBank/DDBJ whole genome shotgun (WGS) entry which is preliminary data.</text>
</comment>
<dbReference type="InterPro" id="IPR050316">
    <property type="entry name" value="Tyrosinase/Hemocyanin"/>
</dbReference>
<evidence type="ECO:0000256" key="2">
    <source>
        <dbReference type="ARBA" id="ARBA00023008"/>
    </source>
</evidence>
<dbReference type="InterPro" id="IPR002227">
    <property type="entry name" value="Tyrosinase_Cu-bd"/>
</dbReference>
<evidence type="ECO:0000256" key="1">
    <source>
        <dbReference type="ARBA" id="ARBA00022723"/>
    </source>
</evidence>
<evidence type="ECO:0000313" key="6">
    <source>
        <dbReference type="Proteomes" id="UP001284601"/>
    </source>
</evidence>
<evidence type="ECO:0000259" key="4">
    <source>
        <dbReference type="PROSITE" id="PS00498"/>
    </source>
</evidence>
<proteinExistence type="predicted"/>
<accession>A0ABU4HHD3</accession>
<name>A0ABU4HHD3_9ACTN</name>
<organism evidence="5 6">
    <name type="scientific">Conexibacter stalactiti</name>
    <dbReference type="NCBI Taxonomy" id="1940611"/>
    <lineage>
        <taxon>Bacteria</taxon>
        <taxon>Bacillati</taxon>
        <taxon>Actinomycetota</taxon>
        <taxon>Thermoleophilia</taxon>
        <taxon>Solirubrobacterales</taxon>
        <taxon>Conexibacteraceae</taxon>
        <taxon>Conexibacter</taxon>
    </lineage>
</organism>
<keyword evidence="1" id="KW-0479">Metal-binding</keyword>
<dbReference type="PRINTS" id="PR00092">
    <property type="entry name" value="TYROSINASE"/>
</dbReference>
<keyword evidence="2" id="KW-0186">Copper</keyword>
<dbReference type="Proteomes" id="UP001284601">
    <property type="component" value="Unassembled WGS sequence"/>
</dbReference>
<dbReference type="SUPFAM" id="SSF48056">
    <property type="entry name" value="Di-copper centre-containing domain"/>
    <property type="match status" value="1"/>
</dbReference>
<dbReference type="PROSITE" id="PS00498">
    <property type="entry name" value="TYROSINASE_2"/>
    <property type="match status" value="1"/>
</dbReference>
<dbReference type="EMBL" id="JAWSTH010000001">
    <property type="protein sequence ID" value="MDW5592713.1"/>
    <property type="molecule type" value="Genomic_DNA"/>
</dbReference>
<dbReference type="PANTHER" id="PTHR11474">
    <property type="entry name" value="TYROSINASE FAMILY MEMBER"/>
    <property type="match status" value="1"/>
</dbReference>
<sequence>MGTGTIDAGRVRTALRFRRNADRLTAGQLAALSDAFTRAQALSDDRGYGFYAGIHGLPLPIGCDNAHGTPYFLPWHRAYLYFFERALRDRNRDAMLTWWDWRTPPGTAGALPRPFAARGSRRAPNPLLSAAVDPLARRQGRGFGDPRVAAATRTFRRPGTLGVPLPSAAQVTAALSAGDFLDFSEAVEGLHNDVHVWVGGHMSEVPFAAFDPIFWAHHTMIDRLWRLWQLRNPGGRPPASILDEALPPFRMTVRQTLDVTALGYDYAVSTASAVVVR</sequence>
<keyword evidence="6" id="KW-1185">Reference proteome</keyword>
<evidence type="ECO:0000259" key="3">
    <source>
        <dbReference type="PROSITE" id="PS00497"/>
    </source>
</evidence>
<feature type="domain" description="Tyrosinase copper-binding" evidence="4">
    <location>
        <begin position="211"/>
        <end position="222"/>
    </location>
</feature>
<dbReference type="PANTHER" id="PTHR11474:SF76">
    <property type="entry name" value="SHKT DOMAIN-CONTAINING PROTEIN"/>
    <property type="match status" value="1"/>
</dbReference>
<dbReference type="Pfam" id="PF00264">
    <property type="entry name" value="Tyrosinase"/>
    <property type="match status" value="1"/>
</dbReference>
<reference evidence="6" key="1">
    <citation type="submission" date="2023-07" db="EMBL/GenBank/DDBJ databases">
        <title>Conexibacter stalactiti sp. nov., isolated from stalactites in a lava cave and emended description of the genus Conexibacter.</title>
        <authorList>
            <person name="Lee S.D."/>
        </authorList>
    </citation>
    <scope>NUCLEOTIDE SEQUENCE [LARGE SCALE GENOMIC DNA]</scope>
    <source>
        <strain evidence="6">KCTC 39840</strain>
    </source>
</reference>
<dbReference type="Gene3D" id="1.10.1280.10">
    <property type="entry name" value="Di-copper center containing domain from catechol oxidase"/>
    <property type="match status" value="1"/>
</dbReference>
<dbReference type="InterPro" id="IPR008922">
    <property type="entry name" value="Di-copper_centre_dom_sf"/>
</dbReference>
<dbReference type="PROSITE" id="PS00497">
    <property type="entry name" value="TYROSINASE_1"/>
    <property type="match status" value="1"/>
</dbReference>
<protein>
    <submittedName>
        <fullName evidence="5">Tyrosinase family protein</fullName>
    </submittedName>
</protein>
<dbReference type="RefSeq" id="WP_318594972.1">
    <property type="nucleotide sequence ID" value="NZ_JAWSTH010000001.1"/>
</dbReference>